<name>A0A8C5MDF9_9ANUR</name>
<organism evidence="6 7">
    <name type="scientific">Leptobrachium leishanense</name>
    <name type="common">Leishan spiny toad</name>
    <dbReference type="NCBI Taxonomy" id="445787"/>
    <lineage>
        <taxon>Eukaryota</taxon>
        <taxon>Metazoa</taxon>
        <taxon>Chordata</taxon>
        <taxon>Craniata</taxon>
        <taxon>Vertebrata</taxon>
        <taxon>Euteleostomi</taxon>
        <taxon>Amphibia</taxon>
        <taxon>Batrachia</taxon>
        <taxon>Anura</taxon>
        <taxon>Pelobatoidea</taxon>
        <taxon>Megophryidae</taxon>
        <taxon>Leptobrachium</taxon>
    </lineage>
</organism>
<dbReference type="OrthoDB" id="8171816at2759"/>
<evidence type="ECO:0000256" key="2">
    <source>
        <dbReference type="ARBA" id="ARBA00022490"/>
    </source>
</evidence>
<dbReference type="InterPro" id="IPR003890">
    <property type="entry name" value="MIF4G-like_typ-3"/>
</dbReference>
<dbReference type="AlphaFoldDB" id="A0A8C5MDF9"/>
<comment type="subcellular location">
    <subcellularLocation>
        <location evidence="1">Cytoplasm</location>
    </subcellularLocation>
</comment>
<dbReference type="SMART" id="SM00543">
    <property type="entry name" value="MIF4G"/>
    <property type="match status" value="1"/>
</dbReference>
<evidence type="ECO:0000256" key="4">
    <source>
        <dbReference type="ARBA" id="ARBA00074029"/>
    </source>
</evidence>
<dbReference type="InterPro" id="IPR051367">
    <property type="entry name" value="mRNA_TranslReg/HistoneTransl"/>
</dbReference>
<keyword evidence="3" id="KW-0810">Translation regulation</keyword>
<dbReference type="GeneTree" id="ENSGT00940000153432"/>
<reference evidence="6" key="1">
    <citation type="submission" date="2025-08" db="UniProtKB">
        <authorList>
            <consortium name="Ensembl"/>
        </authorList>
    </citation>
    <scope>IDENTIFICATION</scope>
</reference>
<dbReference type="GO" id="GO:0003723">
    <property type="term" value="F:RNA binding"/>
    <property type="evidence" value="ECO:0007669"/>
    <property type="project" value="InterPro"/>
</dbReference>
<dbReference type="GO" id="GO:0005737">
    <property type="term" value="C:cytoplasm"/>
    <property type="evidence" value="ECO:0007669"/>
    <property type="project" value="UniProtKB-SubCell"/>
</dbReference>
<evidence type="ECO:0000313" key="7">
    <source>
        <dbReference type="Proteomes" id="UP000694569"/>
    </source>
</evidence>
<evidence type="ECO:0000256" key="1">
    <source>
        <dbReference type="ARBA" id="ARBA00004496"/>
    </source>
</evidence>
<dbReference type="Gene3D" id="1.25.40.180">
    <property type="match status" value="1"/>
</dbReference>
<dbReference type="Proteomes" id="UP000694569">
    <property type="component" value="Unplaced"/>
</dbReference>
<protein>
    <recommendedName>
        <fullName evidence="4">Polyadenylate-binding protein-interacting protein 1</fullName>
    </recommendedName>
</protein>
<feature type="domain" description="MIF4G" evidence="5">
    <location>
        <begin position="74"/>
        <end position="281"/>
    </location>
</feature>
<dbReference type="GO" id="GO:0006446">
    <property type="term" value="P:regulation of translational initiation"/>
    <property type="evidence" value="ECO:0007669"/>
    <property type="project" value="TreeGrafter"/>
</dbReference>
<evidence type="ECO:0000259" key="5">
    <source>
        <dbReference type="SMART" id="SM00543"/>
    </source>
</evidence>
<dbReference type="FunFam" id="1.25.40.180:FF:000016">
    <property type="entry name" value="polyadenylate-binding protein-interacting protein 1 isoform X1"/>
    <property type="match status" value="1"/>
</dbReference>
<dbReference type="InterPro" id="IPR016024">
    <property type="entry name" value="ARM-type_fold"/>
</dbReference>
<dbReference type="Pfam" id="PF02854">
    <property type="entry name" value="MIF4G"/>
    <property type="match status" value="1"/>
</dbReference>
<dbReference type="SUPFAM" id="SSF48371">
    <property type="entry name" value="ARM repeat"/>
    <property type="match status" value="1"/>
</dbReference>
<sequence>GIVAYESPSSPPAFKVVHINSMAGSKGQPSESGSVVSNLSVNAAEIYPSGYSAESNNYVDENGVTLMSLNPHWLNTSRIFLNHLPEQPGSFEAEIYQIDDVLNNWVTTDELLQELVGLIYQQATAVKNFSYTGARLCNCILLNFQQSVQGRSFRQLLLKRCQTEFDKRDQRFHAFVLFLGELYLNLEIKGPEGQLTRVEILKSGLKELVDALFAIPVDDNLICAVKRLKLTGSVLEDAWKEKGAPYMDEVMQRMKNVVLDAQCSRDVKLMLLKLVELQSSNWGRVQDASTFREATPENDQNYLMNEPMFYTSEGVPFTAADPDYQEKYQALLDREDFFPDYEENGTDFPGSGLREVCLESERKKTMNP</sequence>
<dbReference type="Ensembl" id="ENSLLET00000010771.1">
    <property type="protein sequence ID" value="ENSLLEP00000010367.1"/>
    <property type="gene ID" value="ENSLLEG00000006610.1"/>
</dbReference>
<dbReference type="GO" id="GO:0008494">
    <property type="term" value="F:translation activator activity"/>
    <property type="evidence" value="ECO:0007669"/>
    <property type="project" value="TreeGrafter"/>
</dbReference>
<keyword evidence="7" id="KW-1185">Reference proteome</keyword>
<evidence type="ECO:0000256" key="3">
    <source>
        <dbReference type="ARBA" id="ARBA00022845"/>
    </source>
</evidence>
<reference evidence="6" key="2">
    <citation type="submission" date="2025-09" db="UniProtKB">
        <authorList>
            <consortium name="Ensembl"/>
        </authorList>
    </citation>
    <scope>IDENTIFICATION</scope>
</reference>
<dbReference type="PANTHER" id="PTHR23254">
    <property type="entry name" value="EIF4G DOMAIN PROTEIN"/>
    <property type="match status" value="1"/>
</dbReference>
<dbReference type="PANTHER" id="PTHR23254:SF15">
    <property type="entry name" value="POLYADENYLATE-BINDING PROTEIN-INTERACTING PROTEIN 1"/>
    <property type="match status" value="1"/>
</dbReference>
<keyword evidence="2" id="KW-0963">Cytoplasm</keyword>
<accession>A0A8C5MDF9</accession>
<evidence type="ECO:0000313" key="6">
    <source>
        <dbReference type="Ensembl" id="ENSLLEP00000010367.1"/>
    </source>
</evidence>
<proteinExistence type="predicted"/>